<keyword evidence="2" id="KW-1185">Reference proteome</keyword>
<protein>
    <submittedName>
        <fullName evidence="1">Uncharacterized protein</fullName>
    </submittedName>
</protein>
<dbReference type="EMBL" id="BMIL01000021">
    <property type="protein sequence ID" value="GGC76527.1"/>
    <property type="molecule type" value="Genomic_DNA"/>
</dbReference>
<reference evidence="1" key="1">
    <citation type="journal article" date="2014" name="Int. J. Syst. Evol. Microbiol.">
        <title>Complete genome sequence of Corynebacterium casei LMG S-19264T (=DSM 44701T), isolated from a smear-ripened cheese.</title>
        <authorList>
            <consortium name="US DOE Joint Genome Institute (JGI-PGF)"/>
            <person name="Walter F."/>
            <person name="Albersmeier A."/>
            <person name="Kalinowski J."/>
            <person name="Ruckert C."/>
        </authorList>
    </citation>
    <scope>NUCLEOTIDE SEQUENCE</scope>
    <source>
        <strain evidence="1">CGMCC 1.15343</strain>
    </source>
</reference>
<accession>A0A916UMQ1</accession>
<proteinExistence type="predicted"/>
<evidence type="ECO:0000313" key="1">
    <source>
        <dbReference type="EMBL" id="GGC76527.1"/>
    </source>
</evidence>
<dbReference type="Proteomes" id="UP000651668">
    <property type="component" value="Unassembled WGS sequence"/>
</dbReference>
<name>A0A916UMQ1_9SPHI</name>
<comment type="caution">
    <text evidence="1">The sequence shown here is derived from an EMBL/GenBank/DDBJ whole genome shotgun (WGS) entry which is preliminary data.</text>
</comment>
<dbReference type="RefSeq" id="WP_188628033.1">
    <property type="nucleotide sequence ID" value="NZ_BMIL01000021.1"/>
</dbReference>
<evidence type="ECO:0000313" key="2">
    <source>
        <dbReference type="Proteomes" id="UP000651668"/>
    </source>
</evidence>
<organism evidence="1 2">
    <name type="scientific">Pedobacter quisquiliarum</name>
    <dbReference type="NCBI Taxonomy" id="1834438"/>
    <lineage>
        <taxon>Bacteria</taxon>
        <taxon>Pseudomonadati</taxon>
        <taxon>Bacteroidota</taxon>
        <taxon>Sphingobacteriia</taxon>
        <taxon>Sphingobacteriales</taxon>
        <taxon>Sphingobacteriaceae</taxon>
        <taxon>Pedobacter</taxon>
    </lineage>
</organism>
<dbReference type="AlphaFoldDB" id="A0A916UMQ1"/>
<sequence length="195" mass="22077">MSEHYGAIVEKVVRREGHSLTDLAKIVGVNRRSLYNWFLQQRLSTEVILKIGRAIKHDFSAEFPGEFVPADFEIMAKTNLLSGPTSTESINVWKEKYIDLLERYNFLLTANQEAATTRSESSFNVSFVNAKSDEYKIKLNNPPSDLFLEKCKKAGYKIKCVNRGEIVNGQNHTLKSVSGMQPLYEPIQIGSSSRL</sequence>
<reference evidence="1" key="2">
    <citation type="submission" date="2020-09" db="EMBL/GenBank/DDBJ databases">
        <authorList>
            <person name="Sun Q."/>
            <person name="Zhou Y."/>
        </authorList>
    </citation>
    <scope>NUCLEOTIDE SEQUENCE</scope>
    <source>
        <strain evidence="1">CGMCC 1.15343</strain>
    </source>
</reference>
<gene>
    <name evidence="1" type="ORF">GCM10011387_32900</name>
</gene>